<dbReference type="Proteomes" id="UP000178572">
    <property type="component" value="Unassembled WGS sequence"/>
</dbReference>
<comment type="caution">
    <text evidence="1">The sequence shown here is derived from an EMBL/GenBank/DDBJ whole genome shotgun (WGS) entry which is preliminary data.</text>
</comment>
<proteinExistence type="predicted"/>
<dbReference type="EMBL" id="MFLN01000029">
    <property type="protein sequence ID" value="OGG67071.1"/>
    <property type="molecule type" value="Genomic_DNA"/>
</dbReference>
<dbReference type="AlphaFoldDB" id="A0A1F6E080"/>
<accession>A0A1F6E080</accession>
<protein>
    <submittedName>
        <fullName evidence="1">Uncharacterized protein</fullName>
    </submittedName>
</protein>
<organism evidence="1 2">
    <name type="scientific">Candidatus Kaiserbacteria bacterium RIFCSPHIGHO2_02_FULL_59_21</name>
    <dbReference type="NCBI Taxonomy" id="1798500"/>
    <lineage>
        <taxon>Bacteria</taxon>
        <taxon>Candidatus Kaiseribacteriota</taxon>
    </lineage>
</organism>
<sequence length="205" mass="22998">MRSAESIGGRENIGPRIISPENPQEYLKAVLDKAPDFIYTPVDIPDAAQRTQAQEAVTKRREQLCTILPYLPDIAKGYADQLRQQCAAFQLDSGKIRAYLVGGRVRSTPLKERSDFDLYLTVENPGKGFQITRDDSVEVMERKRAAYDNWRESHAASDRMLGFGGARNLDPGLVEVAGFGLRSDQEFRDEVNQTRGLLAVLMYAE</sequence>
<dbReference type="STRING" id="1798500.A3C21_02320"/>
<reference evidence="1 2" key="1">
    <citation type="journal article" date="2016" name="Nat. Commun.">
        <title>Thousands of microbial genomes shed light on interconnected biogeochemical processes in an aquifer system.</title>
        <authorList>
            <person name="Anantharaman K."/>
            <person name="Brown C.T."/>
            <person name="Hug L.A."/>
            <person name="Sharon I."/>
            <person name="Castelle C.J."/>
            <person name="Probst A.J."/>
            <person name="Thomas B.C."/>
            <person name="Singh A."/>
            <person name="Wilkins M.J."/>
            <person name="Karaoz U."/>
            <person name="Brodie E.L."/>
            <person name="Williams K.H."/>
            <person name="Hubbard S.S."/>
            <person name="Banfield J.F."/>
        </authorList>
    </citation>
    <scope>NUCLEOTIDE SEQUENCE [LARGE SCALE GENOMIC DNA]</scope>
</reference>
<gene>
    <name evidence="1" type="ORF">A3C21_02320</name>
</gene>
<name>A0A1F6E080_9BACT</name>
<evidence type="ECO:0000313" key="2">
    <source>
        <dbReference type="Proteomes" id="UP000178572"/>
    </source>
</evidence>
<evidence type="ECO:0000313" key="1">
    <source>
        <dbReference type="EMBL" id="OGG67071.1"/>
    </source>
</evidence>